<dbReference type="InterPro" id="IPR004183">
    <property type="entry name" value="Xdiol_dOase_suB"/>
</dbReference>
<keyword evidence="5" id="KW-0560">Oxidoreductase</keyword>
<dbReference type="CDD" id="cd07363">
    <property type="entry name" value="45_DOPA_Dioxygenase"/>
    <property type="match status" value="1"/>
</dbReference>
<dbReference type="PANTHER" id="PTHR30096:SF0">
    <property type="entry name" value="4,5-DOPA DIOXYGENASE EXTRADIOL-LIKE PROTEIN"/>
    <property type="match status" value="1"/>
</dbReference>
<dbReference type="PANTHER" id="PTHR30096">
    <property type="entry name" value="4,5-DOPA DIOXYGENASE EXTRADIOL-LIKE PROTEIN"/>
    <property type="match status" value="1"/>
</dbReference>
<dbReference type="AlphaFoldDB" id="A0A0F9FAP3"/>
<dbReference type="GO" id="GO:0008198">
    <property type="term" value="F:ferrous iron binding"/>
    <property type="evidence" value="ECO:0007669"/>
    <property type="project" value="InterPro"/>
</dbReference>
<gene>
    <name evidence="7" type="ORF">LCGC14_1974640</name>
</gene>
<evidence type="ECO:0000313" key="7">
    <source>
        <dbReference type="EMBL" id="KKL83444.1"/>
    </source>
</evidence>
<feature type="non-terminal residue" evidence="7">
    <location>
        <position position="115"/>
    </location>
</feature>
<dbReference type="GO" id="GO:0016702">
    <property type="term" value="F:oxidoreductase activity, acting on single donors with incorporation of molecular oxygen, incorporation of two atoms of oxygen"/>
    <property type="evidence" value="ECO:0007669"/>
    <property type="project" value="UniProtKB-ARBA"/>
</dbReference>
<evidence type="ECO:0000256" key="3">
    <source>
        <dbReference type="ARBA" id="ARBA00022723"/>
    </source>
</evidence>
<feature type="domain" description="Extradiol ring-cleavage dioxygenase class III enzyme subunit B" evidence="6">
    <location>
        <begin position="14"/>
        <end position="112"/>
    </location>
</feature>
<evidence type="ECO:0000256" key="4">
    <source>
        <dbReference type="ARBA" id="ARBA00022833"/>
    </source>
</evidence>
<dbReference type="SUPFAM" id="SSF53213">
    <property type="entry name" value="LigB-like"/>
    <property type="match status" value="1"/>
</dbReference>
<name>A0A0F9FAP3_9ZZZZ</name>
<keyword evidence="4" id="KW-0862">Zinc</keyword>
<dbReference type="Pfam" id="PF02900">
    <property type="entry name" value="LigB"/>
    <property type="match status" value="1"/>
</dbReference>
<reference evidence="7" key="1">
    <citation type="journal article" date="2015" name="Nature">
        <title>Complex archaea that bridge the gap between prokaryotes and eukaryotes.</title>
        <authorList>
            <person name="Spang A."/>
            <person name="Saw J.H."/>
            <person name="Jorgensen S.L."/>
            <person name="Zaremba-Niedzwiedzka K."/>
            <person name="Martijn J."/>
            <person name="Lind A.E."/>
            <person name="van Eijk R."/>
            <person name="Schleper C."/>
            <person name="Guy L."/>
            <person name="Ettema T.J."/>
        </authorList>
    </citation>
    <scope>NUCLEOTIDE SEQUENCE</scope>
</reference>
<evidence type="ECO:0000256" key="5">
    <source>
        <dbReference type="ARBA" id="ARBA00023002"/>
    </source>
</evidence>
<dbReference type="Gene3D" id="3.40.830.10">
    <property type="entry name" value="LigB-like"/>
    <property type="match status" value="1"/>
</dbReference>
<comment type="cofactor">
    <cofactor evidence="1">
        <name>Zn(2+)</name>
        <dbReference type="ChEBI" id="CHEBI:29105"/>
    </cofactor>
</comment>
<dbReference type="EMBL" id="LAZR01021976">
    <property type="protein sequence ID" value="KKL83444.1"/>
    <property type="molecule type" value="Genomic_DNA"/>
</dbReference>
<proteinExistence type="inferred from homology"/>
<dbReference type="InterPro" id="IPR014436">
    <property type="entry name" value="Extradiol_dOase_DODA"/>
</dbReference>
<evidence type="ECO:0000256" key="2">
    <source>
        <dbReference type="ARBA" id="ARBA00007581"/>
    </source>
</evidence>
<dbReference type="GO" id="GO:0008270">
    <property type="term" value="F:zinc ion binding"/>
    <property type="evidence" value="ECO:0007669"/>
    <property type="project" value="InterPro"/>
</dbReference>
<keyword evidence="3" id="KW-0479">Metal-binding</keyword>
<protein>
    <recommendedName>
        <fullName evidence="6">Extradiol ring-cleavage dioxygenase class III enzyme subunit B domain-containing protein</fullName>
    </recommendedName>
</protein>
<organism evidence="7">
    <name type="scientific">marine sediment metagenome</name>
    <dbReference type="NCBI Taxonomy" id="412755"/>
    <lineage>
        <taxon>unclassified sequences</taxon>
        <taxon>metagenomes</taxon>
        <taxon>ecological metagenomes</taxon>
    </lineage>
</organism>
<comment type="similarity">
    <text evidence="2">Belongs to the DODA-type extradiol aromatic ring-opening dioxygenase family.</text>
</comment>
<evidence type="ECO:0000259" key="6">
    <source>
        <dbReference type="Pfam" id="PF02900"/>
    </source>
</evidence>
<evidence type="ECO:0000256" key="1">
    <source>
        <dbReference type="ARBA" id="ARBA00001947"/>
    </source>
</evidence>
<accession>A0A0F9FAP3</accession>
<sequence length="115" mass="12650">MKSESIDRLSSVLFIPHGGGPLPLFGDESHQDMVDFLKKITPTLGEPSTILVISAHWEEDIATITSGKTPSLLYDYYGFSDEAYKVKYPAPGNPILADRICHSLQDSGIKARLDN</sequence>
<comment type="caution">
    <text evidence="7">The sequence shown here is derived from an EMBL/GenBank/DDBJ whole genome shotgun (WGS) entry which is preliminary data.</text>
</comment>